<dbReference type="EMBL" id="QUMX01000043">
    <property type="protein sequence ID" value="REG33491.1"/>
    <property type="molecule type" value="Genomic_DNA"/>
</dbReference>
<dbReference type="AlphaFoldDB" id="A0AAQ0KKB2"/>
<keyword evidence="2" id="KW-1185">Reference proteome</keyword>
<evidence type="ECO:0000313" key="2">
    <source>
        <dbReference type="Proteomes" id="UP000256794"/>
    </source>
</evidence>
<comment type="caution">
    <text evidence="1">The sequence shown here is derived from an EMBL/GenBank/DDBJ whole genome shotgun (WGS) entry which is preliminary data.</text>
</comment>
<protein>
    <submittedName>
        <fullName evidence="1">Catecholate siderophore receptor</fullName>
    </submittedName>
</protein>
<sequence>MHLCAGITHEQNPSQTASLGVCRAIAADLGLLPVLAISAGVGGPAQAQDTVTLETVVIRCQQGSEAETSYKTTESASDKITAPLLDTPRTVTVMTARQIKERG</sequence>
<name>A0AAQ0KKB2_PARVE</name>
<proteinExistence type="predicted"/>
<reference evidence="1 2" key="1">
    <citation type="submission" date="2018-08" db="EMBL/GenBank/DDBJ databases">
        <title>Genomic Encyclopedia of Archaeal and Bacterial Type Strains, Phase II (KMG-II): from individual species to whole genera.</title>
        <authorList>
            <person name="Goeker M."/>
        </authorList>
    </citation>
    <scope>NUCLEOTIDE SEQUENCE [LARGE SCALE GENOMIC DNA]</scope>
    <source>
        <strain evidence="1 2">DSM 582</strain>
    </source>
</reference>
<organism evidence="1 2">
    <name type="scientific">Paracoccus versutus</name>
    <name type="common">Thiobacillus versutus</name>
    <dbReference type="NCBI Taxonomy" id="34007"/>
    <lineage>
        <taxon>Bacteria</taxon>
        <taxon>Pseudomonadati</taxon>
        <taxon>Pseudomonadota</taxon>
        <taxon>Alphaproteobacteria</taxon>
        <taxon>Rhodobacterales</taxon>
        <taxon>Paracoccaceae</taxon>
        <taxon>Paracoccus</taxon>
    </lineage>
</organism>
<keyword evidence="1" id="KW-0675">Receptor</keyword>
<dbReference type="Proteomes" id="UP000256794">
    <property type="component" value="Unassembled WGS sequence"/>
</dbReference>
<evidence type="ECO:0000313" key="1">
    <source>
        <dbReference type="EMBL" id="REG33491.1"/>
    </source>
</evidence>
<gene>
    <name evidence="1" type="ORF">ATH84_104320</name>
</gene>
<accession>A0AAQ0KKB2</accession>